<evidence type="ECO:0000256" key="1">
    <source>
        <dbReference type="SAM" id="MobiDB-lite"/>
    </source>
</evidence>
<protein>
    <submittedName>
        <fullName evidence="2">Dimethylargininase</fullName>
        <ecNumber evidence="2">3.5.3.18</ecNumber>
    </submittedName>
</protein>
<gene>
    <name evidence="2" type="primary">ddaH</name>
    <name evidence="2" type="ORF">ACFQZM_27565</name>
</gene>
<organism evidence="2 3">
    <name type="scientific">Actinomadura fibrosa</name>
    <dbReference type="NCBI Taxonomy" id="111802"/>
    <lineage>
        <taxon>Bacteria</taxon>
        <taxon>Bacillati</taxon>
        <taxon>Actinomycetota</taxon>
        <taxon>Actinomycetes</taxon>
        <taxon>Streptosporangiales</taxon>
        <taxon>Thermomonosporaceae</taxon>
        <taxon>Actinomadura</taxon>
    </lineage>
</organism>
<feature type="region of interest" description="Disordered" evidence="1">
    <location>
        <begin position="1"/>
        <end position="20"/>
    </location>
</feature>
<sequence length="320" mass="33991">MTVLPATEPGPASDEPGAALAPSPVLATSPVFATSPVLAPGALPLPGAVPERTALRRHYLMCRPEHFAVSYAINPWMDPVAGADASRAVAQWEELRAAYLALGHEVSLIDPIEGLPDMVFAANGALVVGGRAYGARFRHPERHAEGPAYAAWLRANGFPDVLEPEHTNEGEGDFLTLDHVILAGTGFRTDVAAHQEAQEFLGRPVVTLRLVDPRFYHLDTALFPLGGDNVAYYPGAFSPGSRAVLERLFPEAVLADEADAAVLGLNAVCDGRNVVINAEATGLARTLREHGYEPFPVDLSELRKAGGGPKCCTLELRPAA</sequence>
<keyword evidence="2" id="KW-0378">Hydrolase</keyword>
<dbReference type="SUPFAM" id="SSF55909">
    <property type="entry name" value="Pentein"/>
    <property type="match status" value="1"/>
</dbReference>
<accession>A0ABW2XTJ2</accession>
<reference evidence="3" key="1">
    <citation type="journal article" date="2019" name="Int. J. Syst. Evol. Microbiol.">
        <title>The Global Catalogue of Microorganisms (GCM) 10K type strain sequencing project: providing services to taxonomists for standard genome sequencing and annotation.</title>
        <authorList>
            <consortium name="The Broad Institute Genomics Platform"/>
            <consortium name="The Broad Institute Genome Sequencing Center for Infectious Disease"/>
            <person name="Wu L."/>
            <person name="Ma J."/>
        </authorList>
    </citation>
    <scope>NUCLEOTIDE SEQUENCE [LARGE SCALE GENOMIC DNA]</scope>
    <source>
        <strain evidence="3">JCM 9371</strain>
    </source>
</reference>
<comment type="caution">
    <text evidence="2">The sequence shown here is derived from an EMBL/GenBank/DDBJ whole genome shotgun (WGS) entry which is preliminary data.</text>
</comment>
<name>A0ABW2XTJ2_9ACTN</name>
<dbReference type="GO" id="GO:0016403">
    <property type="term" value="F:dimethylargininase activity"/>
    <property type="evidence" value="ECO:0007669"/>
    <property type="project" value="UniProtKB-EC"/>
</dbReference>
<evidence type="ECO:0000313" key="2">
    <source>
        <dbReference type="EMBL" id="MFD0688282.1"/>
    </source>
</evidence>
<dbReference type="EC" id="3.5.3.18" evidence="2"/>
<dbReference type="Proteomes" id="UP001597063">
    <property type="component" value="Unassembled WGS sequence"/>
</dbReference>
<dbReference type="NCBIfam" id="NF045659">
    <property type="entry name" value="DiMArgaseDdahMtb"/>
    <property type="match status" value="1"/>
</dbReference>
<dbReference type="RefSeq" id="WP_370785285.1">
    <property type="nucleotide sequence ID" value="NZ_CAACUY010000124.1"/>
</dbReference>
<proteinExistence type="predicted"/>
<keyword evidence="3" id="KW-1185">Reference proteome</keyword>
<dbReference type="Gene3D" id="3.75.10.10">
    <property type="entry name" value="L-arginine/glycine Amidinotransferase, Chain A"/>
    <property type="match status" value="1"/>
</dbReference>
<dbReference type="EMBL" id="JBHTGP010000013">
    <property type="protein sequence ID" value="MFD0688282.1"/>
    <property type="molecule type" value="Genomic_DNA"/>
</dbReference>
<evidence type="ECO:0000313" key="3">
    <source>
        <dbReference type="Proteomes" id="UP001597063"/>
    </source>
</evidence>